<evidence type="ECO:0000313" key="3">
    <source>
        <dbReference type="Proteomes" id="UP000308671"/>
    </source>
</evidence>
<dbReference type="OrthoDB" id="3555797at2759"/>
<feature type="region of interest" description="Disordered" evidence="1">
    <location>
        <begin position="189"/>
        <end position="209"/>
    </location>
</feature>
<organism evidence="2 3">
    <name type="scientific">Botrytis galanthina</name>
    <dbReference type="NCBI Taxonomy" id="278940"/>
    <lineage>
        <taxon>Eukaryota</taxon>
        <taxon>Fungi</taxon>
        <taxon>Dikarya</taxon>
        <taxon>Ascomycota</taxon>
        <taxon>Pezizomycotina</taxon>
        <taxon>Leotiomycetes</taxon>
        <taxon>Helotiales</taxon>
        <taxon>Sclerotiniaceae</taxon>
        <taxon>Botrytis</taxon>
    </lineage>
</organism>
<accession>A0A4V4HVA4</accession>
<feature type="compositionally biased region" description="Basic residues" evidence="1">
    <location>
        <begin position="1"/>
        <end position="10"/>
    </location>
</feature>
<evidence type="ECO:0000313" key="2">
    <source>
        <dbReference type="EMBL" id="THV52546.1"/>
    </source>
</evidence>
<name>A0A4V4HVA4_9HELO</name>
<feature type="compositionally biased region" description="Basic and acidic residues" evidence="1">
    <location>
        <begin position="67"/>
        <end position="79"/>
    </location>
</feature>
<gene>
    <name evidence="2" type="ORF">BGAL_0076g00310</name>
</gene>
<feature type="region of interest" description="Disordered" evidence="1">
    <location>
        <begin position="1"/>
        <end position="42"/>
    </location>
</feature>
<feature type="compositionally biased region" description="Acidic residues" evidence="1">
    <location>
        <begin position="195"/>
        <end position="209"/>
    </location>
</feature>
<dbReference type="AlphaFoldDB" id="A0A4V4HVA4"/>
<evidence type="ECO:0000256" key="1">
    <source>
        <dbReference type="SAM" id="MobiDB-lite"/>
    </source>
</evidence>
<dbReference type="EMBL" id="PQXL01000076">
    <property type="protein sequence ID" value="THV52546.1"/>
    <property type="molecule type" value="Genomic_DNA"/>
</dbReference>
<sequence>MAKVKAKTTMKRTPLPNQRMASTKKPTIKSSNSESIANPQKFKMSAATREIMSISKDNVISRRKTQVKKDANKRFKSNDTVESLGRKPRRGRDTPWIELPEPEDLLYQDENSVKVYAYYRNYYAPLQELKKTKNMTWKAIHAIYAEQFPDRTFPKSKNVISAGASSYYHRLCVIMDAENEAIALAEATQNPEFVFPDDDDDDDESALDG</sequence>
<reference evidence="2 3" key="1">
    <citation type="submission" date="2017-12" db="EMBL/GenBank/DDBJ databases">
        <title>Comparative genomics of Botrytis spp.</title>
        <authorList>
            <person name="Valero-Jimenez C.A."/>
            <person name="Tapia P."/>
            <person name="Veloso J."/>
            <person name="Silva-Moreno E."/>
            <person name="Staats M."/>
            <person name="Valdes J.H."/>
            <person name="Van Kan J.A.L."/>
        </authorList>
    </citation>
    <scope>NUCLEOTIDE SEQUENCE [LARGE SCALE GENOMIC DNA]</scope>
    <source>
        <strain evidence="2 3">MUCL435</strain>
    </source>
</reference>
<feature type="compositionally biased region" description="Polar residues" evidence="1">
    <location>
        <begin position="15"/>
        <end position="38"/>
    </location>
</feature>
<dbReference type="Proteomes" id="UP000308671">
    <property type="component" value="Unassembled WGS sequence"/>
</dbReference>
<proteinExistence type="predicted"/>
<comment type="caution">
    <text evidence="2">The sequence shown here is derived from an EMBL/GenBank/DDBJ whole genome shotgun (WGS) entry which is preliminary data.</text>
</comment>
<feature type="region of interest" description="Disordered" evidence="1">
    <location>
        <begin position="65"/>
        <end position="95"/>
    </location>
</feature>
<keyword evidence="3" id="KW-1185">Reference proteome</keyword>
<protein>
    <submittedName>
        <fullName evidence="2">Uncharacterized protein</fullName>
    </submittedName>
</protein>